<proteinExistence type="predicted"/>
<dbReference type="RefSeq" id="WP_015489142.1">
    <property type="nucleotide sequence ID" value="NZ_CP033721.2"/>
</dbReference>
<reference evidence="3" key="2">
    <citation type="submission" date="2021-11" db="EMBL/GenBank/DDBJ databases">
        <authorList>
            <person name="Li G."/>
            <person name="Jia Q."/>
            <person name="Yang F."/>
            <person name="Zhang C."/>
            <person name="Singh A."/>
            <person name="Lorenz A.J."/>
            <person name="Jackson-Ziems T."/>
            <person name="Vidaver A."/>
            <person name="Alfano J.R."/>
        </authorList>
    </citation>
    <scope>NUCLEOTIDE SEQUENCE</scope>
    <source>
        <strain evidence="3">CNK-2</strain>
    </source>
</reference>
<dbReference type="EMBL" id="QWED01000164">
    <property type="protein sequence ID" value="RIJ13564.1"/>
    <property type="molecule type" value="Genomic_DNA"/>
</dbReference>
<feature type="transmembrane region" description="Helical" evidence="1">
    <location>
        <begin position="7"/>
        <end position="23"/>
    </location>
</feature>
<reference evidence="2 4" key="1">
    <citation type="submission" date="2018-08" db="EMBL/GenBank/DDBJ databases">
        <title>Genome Sequence of Clavibacter michiganensis Subspecies type strains, and the Atypical Peach-Colored Strains Isolated from Tomato.</title>
        <authorList>
            <person name="Osdaghi E."/>
            <person name="Portier P."/>
            <person name="Briand M."/>
            <person name="Jacques M.-A."/>
        </authorList>
    </citation>
    <scope>NUCLEOTIDE SEQUENCE [LARGE SCALE GENOMIC DNA]</scope>
    <source>
        <strain evidence="2 4">CFBP 7577</strain>
    </source>
</reference>
<sequence length="64" mass="6847">MTALKHYGWLIPTLLAIGLAAVTDMSPWLLGAMAAAVILAGYAVAWVLGRQARSARDSQSAHRR</sequence>
<evidence type="ECO:0000313" key="3">
    <source>
        <dbReference type="EMBL" id="UQB05329.1"/>
    </source>
</evidence>
<dbReference type="Proteomes" id="UP000265361">
    <property type="component" value="Unassembled WGS sequence"/>
</dbReference>
<dbReference type="AlphaFoldDB" id="A0A399Q4P2"/>
<dbReference type="EMBL" id="CP086345">
    <property type="protein sequence ID" value="UQB05329.1"/>
    <property type="molecule type" value="Genomic_DNA"/>
</dbReference>
<evidence type="ECO:0008006" key="6">
    <source>
        <dbReference type="Google" id="ProtNLM"/>
    </source>
</evidence>
<keyword evidence="5" id="KW-1185">Reference proteome</keyword>
<dbReference type="Proteomes" id="UP001056208">
    <property type="component" value="Chromosome"/>
</dbReference>
<gene>
    <name evidence="2" type="ORF">DZF97_06955</name>
    <name evidence="3" type="ORF">LIV34_000351</name>
</gene>
<evidence type="ECO:0000313" key="4">
    <source>
        <dbReference type="Proteomes" id="UP000265361"/>
    </source>
</evidence>
<protein>
    <recommendedName>
        <fullName evidence="6">Integral membrane protein</fullName>
    </recommendedName>
</protein>
<evidence type="ECO:0000313" key="2">
    <source>
        <dbReference type="EMBL" id="RIJ13564.1"/>
    </source>
</evidence>
<name>A0A399Q4P2_9MICO</name>
<keyword evidence="1" id="KW-0812">Transmembrane</keyword>
<keyword evidence="1" id="KW-0472">Membrane</keyword>
<organism evidence="2 4">
    <name type="scientific">Clavibacter nebraskensis</name>
    <dbReference type="NCBI Taxonomy" id="31963"/>
    <lineage>
        <taxon>Bacteria</taxon>
        <taxon>Bacillati</taxon>
        <taxon>Actinomycetota</taxon>
        <taxon>Actinomycetes</taxon>
        <taxon>Micrococcales</taxon>
        <taxon>Microbacteriaceae</taxon>
        <taxon>Clavibacter</taxon>
    </lineage>
</organism>
<feature type="transmembrane region" description="Helical" evidence="1">
    <location>
        <begin position="29"/>
        <end position="49"/>
    </location>
</feature>
<dbReference type="GeneID" id="92982196"/>
<evidence type="ECO:0000256" key="1">
    <source>
        <dbReference type="SAM" id="Phobius"/>
    </source>
</evidence>
<keyword evidence="1" id="KW-1133">Transmembrane helix</keyword>
<evidence type="ECO:0000313" key="5">
    <source>
        <dbReference type="Proteomes" id="UP001056208"/>
    </source>
</evidence>
<accession>A0A399Q4P2</accession>